<dbReference type="Pfam" id="PF00271">
    <property type="entry name" value="Helicase_C"/>
    <property type="match status" value="1"/>
</dbReference>
<evidence type="ECO:0000313" key="4">
    <source>
        <dbReference type="Proteomes" id="UP001464555"/>
    </source>
</evidence>
<dbReference type="PROSITE" id="PS51192">
    <property type="entry name" value="HELICASE_ATP_BIND_1"/>
    <property type="match status" value="1"/>
</dbReference>
<dbReference type="RefSeq" id="WP_341697314.1">
    <property type="nucleotide sequence ID" value="NZ_JBBYHR010000006.1"/>
</dbReference>
<dbReference type="InterPro" id="IPR014001">
    <property type="entry name" value="Helicase_ATP-bd"/>
</dbReference>
<dbReference type="InterPro" id="IPR027417">
    <property type="entry name" value="P-loop_NTPase"/>
</dbReference>
<dbReference type="InterPro" id="IPR050742">
    <property type="entry name" value="Helicase_Restrict-Modif_Enz"/>
</dbReference>
<dbReference type="SUPFAM" id="SSF52540">
    <property type="entry name" value="P-loop containing nucleoside triphosphate hydrolases"/>
    <property type="match status" value="1"/>
</dbReference>
<keyword evidence="3" id="KW-0547">Nucleotide-binding</keyword>
<dbReference type="PANTHER" id="PTHR47396">
    <property type="entry name" value="TYPE I RESTRICTION ENZYME ECOKI R PROTEIN"/>
    <property type="match status" value="1"/>
</dbReference>
<dbReference type="GO" id="GO:0016787">
    <property type="term" value="F:hydrolase activity"/>
    <property type="evidence" value="ECO:0007669"/>
    <property type="project" value="UniProtKB-KW"/>
</dbReference>
<dbReference type="EC" id="3.6.4.-" evidence="3"/>
<dbReference type="PANTHER" id="PTHR47396:SF1">
    <property type="entry name" value="ATP-DEPENDENT HELICASE IRC3-RELATED"/>
    <property type="match status" value="1"/>
</dbReference>
<evidence type="ECO:0000259" key="1">
    <source>
        <dbReference type="PROSITE" id="PS51192"/>
    </source>
</evidence>
<gene>
    <name evidence="3" type="ORF">AAEO56_12045</name>
</gene>
<dbReference type="Gene3D" id="3.40.50.300">
    <property type="entry name" value="P-loop containing nucleotide triphosphate hydrolases"/>
    <property type="match status" value="2"/>
</dbReference>
<keyword evidence="3" id="KW-0378">Hydrolase</keyword>
<keyword evidence="3" id="KW-0347">Helicase</keyword>
<dbReference type="GO" id="GO:0004386">
    <property type="term" value="F:helicase activity"/>
    <property type="evidence" value="ECO:0007669"/>
    <property type="project" value="UniProtKB-KW"/>
</dbReference>
<accession>A0ABU9HXV8</accession>
<dbReference type="EMBL" id="JBBYHR010000006">
    <property type="protein sequence ID" value="MEL1244999.1"/>
    <property type="molecule type" value="Genomic_DNA"/>
</dbReference>
<dbReference type="InterPro" id="IPR001650">
    <property type="entry name" value="Helicase_C-like"/>
</dbReference>
<sequence>MQNTDTTPETKPTKALYAYQLGDITTLLDKIEGNPKNHRLLYQLPTGGGKTVIFSEIAARFIAKYGRKVVVLTHRTELCQQTSRTLKNRGIRNMAINSSVKRIPRNDDYDCYVAMVETLKNRIRDKKMNTDAVGLVIIDEAHHNSFQKLLGQFKNAVVIGVTATPLSSDINLPLHKNYNELVVGEQIGSLIEQGFLAKPTTWRYDVELNTLKTGIHGDFTVSTSDALYSSPAMLDLLLHAYEAHSKGKKTLIFNTGIFTSREVCRLFNDAGYPARHLDNKTPAAERAEILKWFKKTSGAILTSVSILTTGFDEPSVRTVILNRATNSLTLYHQMIGRGSRRLPQKKTFSIIDLGNNTERFGEWNAPVDWKYVFESPEEYQQKMNTHTEYENHAISSDIRAAFPNSLGISFDIQTAYQQALDNGQKPKLVIRDSIRQHALMCADNAETISEALHLTAELDKEIDWRVKQYTKCLGTVTKNYIEWLQGDYRAKLRTLVQKIMQRRMRIEHAAT</sequence>
<proteinExistence type="predicted"/>
<dbReference type="PROSITE" id="PS51194">
    <property type="entry name" value="HELICASE_CTER"/>
    <property type="match status" value="1"/>
</dbReference>
<name>A0ABU9HXV8_9FLAO</name>
<comment type="caution">
    <text evidence="3">The sequence shown here is derived from an EMBL/GenBank/DDBJ whole genome shotgun (WGS) entry which is preliminary data.</text>
</comment>
<evidence type="ECO:0000259" key="2">
    <source>
        <dbReference type="PROSITE" id="PS51194"/>
    </source>
</evidence>
<organism evidence="3 4">
    <name type="scientific">Flavobacterium arundinis</name>
    <dbReference type="NCBI Taxonomy" id="3139143"/>
    <lineage>
        <taxon>Bacteria</taxon>
        <taxon>Pseudomonadati</taxon>
        <taxon>Bacteroidota</taxon>
        <taxon>Flavobacteriia</taxon>
        <taxon>Flavobacteriales</taxon>
        <taxon>Flavobacteriaceae</taxon>
        <taxon>Flavobacterium</taxon>
    </lineage>
</organism>
<dbReference type="InterPro" id="IPR006935">
    <property type="entry name" value="Helicase/UvrB_N"/>
</dbReference>
<feature type="domain" description="Helicase C-terminal" evidence="2">
    <location>
        <begin position="236"/>
        <end position="395"/>
    </location>
</feature>
<dbReference type="SMART" id="SM00490">
    <property type="entry name" value="HELICc"/>
    <property type="match status" value="1"/>
</dbReference>
<protein>
    <submittedName>
        <fullName evidence="3">DEAD/DEAH box helicase</fullName>
        <ecNumber evidence="3">3.6.4.-</ecNumber>
    </submittedName>
</protein>
<feature type="domain" description="Helicase ATP-binding" evidence="1">
    <location>
        <begin position="31"/>
        <end position="183"/>
    </location>
</feature>
<dbReference type="Proteomes" id="UP001464555">
    <property type="component" value="Unassembled WGS sequence"/>
</dbReference>
<keyword evidence="4" id="KW-1185">Reference proteome</keyword>
<reference evidence="3 4" key="1">
    <citation type="submission" date="2024-04" db="EMBL/GenBank/DDBJ databases">
        <title>Flavobacterium sp. DGU11 16S ribosomal RNA gene Genome sequencing and assembly.</title>
        <authorList>
            <person name="Park S."/>
        </authorList>
    </citation>
    <scope>NUCLEOTIDE SEQUENCE [LARGE SCALE GENOMIC DNA]</scope>
    <source>
        <strain evidence="3 4">DGU11</strain>
    </source>
</reference>
<dbReference type="SMART" id="SM00487">
    <property type="entry name" value="DEXDc"/>
    <property type="match status" value="1"/>
</dbReference>
<evidence type="ECO:0000313" key="3">
    <source>
        <dbReference type="EMBL" id="MEL1244999.1"/>
    </source>
</evidence>
<keyword evidence="3" id="KW-0067">ATP-binding</keyword>
<dbReference type="Pfam" id="PF04851">
    <property type="entry name" value="ResIII"/>
    <property type="match status" value="1"/>
</dbReference>